<dbReference type="InterPro" id="IPR050769">
    <property type="entry name" value="NAT_camello-type"/>
</dbReference>
<dbReference type="InterPro" id="IPR000182">
    <property type="entry name" value="GNAT_dom"/>
</dbReference>
<organism evidence="3">
    <name type="scientific">bioreactor metagenome</name>
    <dbReference type="NCBI Taxonomy" id="1076179"/>
    <lineage>
        <taxon>unclassified sequences</taxon>
        <taxon>metagenomes</taxon>
        <taxon>ecological metagenomes</taxon>
    </lineage>
</organism>
<keyword evidence="1" id="KW-0808">Transferase</keyword>
<dbReference type="GO" id="GO:0008080">
    <property type="term" value="F:N-acetyltransferase activity"/>
    <property type="evidence" value="ECO:0007669"/>
    <property type="project" value="InterPro"/>
</dbReference>
<sequence>MAQLSKLSDAQGRELLAHLSETEQQQLVASMQRVQLLLSPQQKPAVTLRDTLCPGDAGALIQLHGEIYARECGYNHVFEAYVCKTFFNFLLQYDPQKSHVFIAEAAGQVVGCIAVMEHPDGLCQLRWFLLRPAFRGVGLGGQLLKKALQFARNAGYRNMFLETTDDQQAAIAIYEKLGFHKTGSTPNDTWGVQHTELRYEMAL</sequence>
<accession>A0A645D3T9</accession>
<evidence type="ECO:0000313" key="3">
    <source>
        <dbReference type="EMBL" id="MPM83855.1"/>
    </source>
</evidence>
<protein>
    <recommendedName>
        <fullName evidence="2">N-acetyltransferase domain-containing protein</fullName>
    </recommendedName>
</protein>
<evidence type="ECO:0000259" key="2">
    <source>
        <dbReference type="PROSITE" id="PS51186"/>
    </source>
</evidence>
<dbReference type="SUPFAM" id="SSF55729">
    <property type="entry name" value="Acyl-CoA N-acyltransferases (Nat)"/>
    <property type="match status" value="1"/>
</dbReference>
<feature type="domain" description="N-acetyltransferase" evidence="2">
    <location>
        <begin position="46"/>
        <end position="203"/>
    </location>
</feature>
<dbReference type="PROSITE" id="PS51186">
    <property type="entry name" value="GNAT"/>
    <property type="match status" value="1"/>
</dbReference>
<dbReference type="Gene3D" id="3.40.630.30">
    <property type="match status" value="1"/>
</dbReference>
<dbReference type="CDD" id="cd04301">
    <property type="entry name" value="NAT_SF"/>
    <property type="match status" value="1"/>
</dbReference>
<proteinExistence type="predicted"/>
<dbReference type="EMBL" id="VSSQ01032557">
    <property type="protein sequence ID" value="MPM83855.1"/>
    <property type="molecule type" value="Genomic_DNA"/>
</dbReference>
<dbReference type="Pfam" id="PF00583">
    <property type="entry name" value="Acetyltransf_1"/>
    <property type="match status" value="1"/>
</dbReference>
<reference evidence="3" key="1">
    <citation type="submission" date="2019-08" db="EMBL/GenBank/DDBJ databases">
        <authorList>
            <person name="Kucharzyk K."/>
            <person name="Murdoch R.W."/>
            <person name="Higgins S."/>
            <person name="Loffler F."/>
        </authorList>
    </citation>
    <scope>NUCLEOTIDE SEQUENCE</scope>
</reference>
<dbReference type="PANTHER" id="PTHR13947:SF37">
    <property type="entry name" value="LD18367P"/>
    <property type="match status" value="1"/>
</dbReference>
<dbReference type="PANTHER" id="PTHR13947">
    <property type="entry name" value="GNAT FAMILY N-ACETYLTRANSFERASE"/>
    <property type="match status" value="1"/>
</dbReference>
<gene>
    <name evidence="3" type="ORF">SDC9_130924</name>
</gene>
<dbReference type="InterPro" id="IPR016181">
    <property type="entry name" value="Acyl_CoA_acyltransferase"/>
</dbReference>
<name>A0A645D3T9_9ZZZZ</name>
<dbReference type="AlphaFoldDB" id="A0A645D3T9"/>
<comment type="caution">
    <text evidence="3">The sequence shown here is derived from an EMBL/GenBank/DDBJ whole genome shotgun (WGS) entry which is preliminary data.</text>
</comment>
<evidence type="ECO:0000256" key="1">
    <source>
        <dbReference type="ARBA" id="ARBA00022679"/>
    </source>
</evidence>